<dbReference type="Gene3D" id="3.40.50.300">
    <property type="entry name" value="P-loop containing nucleotide triphosphate hydrolases"/>
    <property type="match status" value="2"/>
</dbReference>
<dbReference type="Proteomes" id="UP000033423">
    <property type="component" value="Unassembled WGS sequence"/>
</dbReference>
<sequence length="968" mass="112429">MAEKVEGMKVNFKNGQIDKPSRARQGSEWRKWDFHVHTPFSYLNNQFGDNFDEYVQTLFKKAIEKEISVIGITDYFCIEGYKKIKNEYLDDKAKLGQLFSEDEIAKIKEITLLPNIEFRLDRSVKIDKKNKPSTESKINFHVIFSDTVAIEDIEENFLHRLEIITENWPQSETQYRSLTRRNMEILGEKLKREQLSFQRKSYIYVGMNCTEVNDEKIVSVLKSNRSTFEGKYILCLPSDENLSDVSWSDQGHNFRKILIQRSDVLFNSNQGSIDWGLGKKHPTQQAFIDEFKTLKPCIWGSDAHDPKTLFEPAEQRYTWIKADTTFEGLKQIIYEPEERVRIQKNNPSFADDKPYFSELVIKKEVSIYKNTEDQVCFREVSLPLNKNLVAIIGGRGTGKSMIVDYWAGIFKNISRETQRTEDSERAKDSEYTKTSDFNLKYAKNNIPSPSEETYDGGNDNNLDYIYIPQRRLKEVTEKRNVGDEVKKLLKIEELSFSPEVDKEIQATLNAVIEIRKWFDEENDRGEKPNDRDFVASLKKQNEDYIRSITTEANKEKLETYTANISQIKEIESRITRFADLINKIKKTQEELNKEINAINAQFTEEEGYKKVPEIDFKDQIEALAENSKSAYLLKEEKDNRNNAIKSDFEKDGFTGDLTSLLRNAETYQAQIKWAETQLELISQKEIALEKALNDRAALGVKIKQEYERQKENIDEAWSGILSIHEGKNKELIEKILLKDAKIKVTGEIVFDEQAFFTEFYRIFDRRSVKNIDILKGIYPIHNFEEWIQFVSVREFKEERVEDHQSFFFGMSERSKYLKTIPKITYDGKPLEKLSVGQRGTVYLRLKLATDAFSKPIVFDQPEDDLDNEFIMNELVSIFKQLKKCRQIIIVTHNANLVVNADAEQVIVANNVDERLSYTSGALENSDIIESVCKVLEGGKAAFERRKDKYSSLTNQSLVLPKFTVDASG</sequence>
<evidence type="ECO:0000313" key="2">
    <source>
        <dbReference type="Proteomes" id="UP000033423"/>
    </source>
</evidence>
<dbReference type="InterPro" id="IPR016195">
    <property type="entry name" value="Pol/histidinol_Pase-like"/>
</dbReference>
<dbReference type="InterPro" id="IPR027417">
    <property type="entry name" value="P-loop_NTPase"/>
</dbReference>
<organism evidence="1 2">
    <name type="scientific">Candidatus Magnetobacterium bavaricum</name>
    <dbReference type="NCBI Taxonomy" id="29290"/>
    <lineage>
        <taxon>Bacteria</taxon>
        <taxon>Pseudomonadati</taxon>
        <taxon>Nitrospirota</taxon>
        <taxon>Thermodesulfovibrionia</taxon>
        <taxon>Thermodesulfovibrionales</taxon>
        <taxon>Candidatus Magnetobacteriaceae</taxon>
        <taxon>Candidatus Magnetobacterium</taxon>
    </lineage>
</organism>
<dbReference type="EMBL" id="LACI01002258">
    <property type="protein sequence ID" value="KJU82571.1"/>
    <property type="molecule type" value="Genomic_DNA"/>
</dbReference>
<protein>
    <submittedName>
        <fullName evidence="1">DNA repair ATPase</fullName>
    </submittedName>
</protein>
<dbReference type="AlphaFoldDB" id="A0A0F3GKZ9"/>
<accession>A0A0F3GKZ9</accession>
<name>A0A0F3GKZ9_9BACT</name>
<comment type="caution">
    <text evidence="1">The sequence shown here is derived from an EMBL/GenBank/DDBJ whole genome shotgun (WGS) entry which is preliminary data.</text>
</comment>
<dbReference type="NCBIfam" id="NF045780">
    <property type="entry name" value="TrlF_fam_ATP"/>
    <property type="match status" value="1"/>
</dbReference>
<dbReference type="SUPFAM" id="SSF52540">
    <property type="entry name" value="P-loop containing nucleoside triphosphate hydrolases"/>
    <property type="match status" value="2"/>
</dbReference>
<gene>
    <name evidence="1" type="ORF">MBAV_005237</name>
</gene>
<dbReference type="PATRIC" id="fig|29290.4.peg.6923"/>
<evidence type="ECO:0000313" key="1">
    <source>
        <dbReference type="EMBL" id="KJU82571.1"/>
    </source>
</evidence>
<proteinExistence type="predicted"/>
<reference evidence="1 2" key="1">
    <citation type="submission" date="2015-02" db="EMBL/GenBank/DDBJ databases">
        <title>Single-cell genomics of uncultivated deep-branching MTB reveals a conserved set of magnetosome genes.</title>
        <authorList>
            <person name="Kolinko S."/>
            <person name="Richter M."/>
            <person name="Glockner F.O."/>
            <person name="Brachmann A."/>
            <person name="Schuler D."/>
        </authorList>
    </citation>
    <scope>NUCLEOTIDE SEQUENCE [LARGE SCALE GENOMIC DNA]</scope>
    <source>
        <strain evidence="1">TM-1</strain>
    </source>
</reference>
<keyword evidence="2" id="KW-1185">Reference proteome</keyword>
<dbReference type="Gene3D" id="3.20.20.140">
    <property type="entry name" value="Metal-dependent hydrolases"/>
    <property type="match status" value="1"/>
</dbReference>
<dbReference type="SUPFAM" id="SSF89550">
    <property type="entry name" value="PHP domain-like"/>
    <property type="match status" value="1"/>
</dbReference>
<dbReference type="InterPro" id="IPR054787">
    <property type="entry name" value="TrlF_ATPase"/>
</dbReference>